<protein>
    <submittedName>
        <fullName evidence="2">MBL fold metallo-hydrolase</fullName>
    </submittedName>
</protein>
<dbReference type="Gene3D" id="3.60.15.10">
    <property type="entry name" value="Ribonuclease Z/Hydroxyacylglutathione hydrolase-like"/>
    <property type="match status" value="1"/>
</dbReference>
<organism evidence="2 3">
    <name type="scientific">Streptomyces iconiensis</name>
    <dbReference type="NCBI Taxonomy" id="1384038"/>
    <lineage>
        <taxon>Bacteria</taxon>
        <taxon>Bacillati</taxon>
        <taxon>Actinomycetota</taxon>
        <taxon>Actinomycetes</taxon>
        <taxon>Kitasatosporales</taxon>
        <taxon>Streptomycetaceae</taxon>
        <taxon>Streptomyces</taxon>
    </lineage>
</organism>
<proteinExistence type="predicted"/>
<evidence type="ECO:0000313" key="3">
    <source>
        <dbReference type="Proteomes" id="UP001214441"/>
    </source>
</evidence>
<dbReference type="PANTHER" id="PTHR42951">
    <property type="entry name" value="METALLO-BETA-LACTAMASE DOMAIN-CONTAINING"/>
    <property type="match status" value="1"/>
</dbReference>
<dbReference type="Proteomes" id="UP001214441">
    <property type="component" value="Unassembled WGS sequence"/>
</dbReference>
<keyword evidence="3" id="KW-1185">Reference proteome</keyword>
<dbReference type="RefSeq" id="WP_274042052.1">
    <property type="nucleotide sequence ID" value="NZ_JANCPR020000021.1"/>
</dbReference>
<sequence>MASQGSTEALVTERLGENVFAFVQGEGGWGYANAGLVADGGEALLVDTFFTLAQTRTLCAAVEEAVPGARVGTVVNTHLNGDHCWGNQLFPGARFLTSAANVAGVDKEVSPALLRQLQEQPPPGEVGRYLVEHFGAFDFGGVAETRAWTTFSGRLTVQLGGTEVELLEVGPAHTEGDVAVHVPGAGVVFCGDLFFHRGHPVVWSGPLTNWAAACDRLLATGAETFVPGHGPLADRGDLAGFRDYLHHVQAHASRAATAGVPLLDAVRAMPLHGYEEWTHPERLLTAAASVYRELGAPAPESTLELLGLAACLTEPRASGAAYPAE</sequence>
<dbReference type="EMBL" id="JANCPR020000021">
    <property type="protein sequence ID" value="MDJ1134531.1"/>
    <property type="molecule type" value="Genomic_DNA"/>
</dbReference>
<dbReference type="SMART" id="SM00849">
    <property type="entry name" value="Lactamase_B"/>
    <property type="match status" value="1"/>
</dbReference>
<dbReference type="Pfam" id="PF00753">
    <property type="entry name" value="Lactamase_B"/>
    <property type="match status" value="1"/>
</dbReference>
<dbReference type="InterPro" id="IPR036866">
    <property type="entry name" value="RibonucZ/Hydroxyglut_hydro"/>
</dbReference>
<dbReference type="SUPFAM" id="SSF56281">
    <property type="entry name" value="Metallo-hydrolase/oxidoreductase"/>
    <property type="match status" value="1"/>
</dbReference>
<gene>
    <name evidence="2" type="ORF">NMN56_021715</name>
</gene>
<dbReference type="InterPro" id="IPR001279">
    <property type="entry name" value="Metallo-B-lactamas"/>
</dbReference>
<evidence type="ECO:0000259" key="1">
    <source>
        <dbReference type="SMART" id="SM00849"/>
    </source>
</evidence>
<name>A0ABT7A112_9ACTN</name>
<dbReference type="CDD" id="cd16282">
    <property type="entry name" value="metallo-hydrolase-like_MBL-fold"/>
    <property type="match status" value="1"/>
</dbReference>
<comment type="caution">
    <text evidence="2">The sequence shown here is derived from an EMBL/GenBank/DDBJ whole genome shotgun (WGS) entry which is preliminary data.</text>
</comment>
<dbReference type="InterPro" id="IPR050855">
    <property type="entry name" value="NDM-1-like"/>
</dbReference>
<feature type="domain" description="Metallo-beta-lactamase" evidence="1">
    <location>
        <begin position="31"/>
        <end position="229"/>
    </location>
</feature>
<reference evidence="2 3" key="1">
    <citation type="submission" date="2023-05" db="EMBL/GenBank/DDBJ databases">
        <title>Streptantibioticus silvisoli sp. nov., acidotolerant actinomycetes 1 from pine litter.</title>
        <authorList>
            <person name="Swiecimska M."/>
            <person name="Golinska P."/>
            <person name="Sangal V."/>
            <person name="Wachnowicz B."/>
            <person name="Goodfellow M."/>
        </authorList>
    </citation>
    <scope>NUCLEOTIDE SEQUENCE [LARGE SCALE GENOMIC DNA]</scope>
    <source>
        <strain evidence="2 3">DSM 42109</strain>
    </source>
</reference>
<evidence type="ECO:0000313" key="2">
    <source>
        <dbReference type="EMBL" id="MDJ1134531.1"/>
    </source>
</evidence>
<accession>A0ABT7A112</accession>
<dbReference type="PANTHER" id="PTHR42951:SF4">
    <property type="entry name" value="ACYL-COENZYME A THIOESTERASE MBLAC2"/>
    <property type="match status" value="1"/>
</dbReference>